<evidence type="ECO:0000256" key="4">
    <source>
        <dbReference type="ARBA" id="ARBA00005096"/>
    </source>
</evidence>
<comment type="cofactor">
    <cofactor evidence="3">
        <name>FAD</name>
        <dbReference type="ChEBI" id="CHEBI:57692"/>
    </cofactor>
</comment>
<sequence length="470" mass="49663">MRLVVVGNGMAGARLVSEVRARDKDVRITVFGAETWQPYNRVLLSNVLAGTSTPEQVRLLEPRWYADHNVTARLGVEVVAIDRDSGAVIAADGTREPYDVLVLATGSEPVVPPIPGVERATAFRTLDDCDRIRAAAESAAASEARAVVVGGGLLGIEAARGLAGRGVPVTLLHLAGHLMERQLDEEAGLILRETLRDLGVDIRTGVTVSAVREREVELSTGEALPADLVVMACGVRPVVGLARDAGLEVGRGVVVDDELRTDDPAIFAIGECAEHAGQVYGLVAPAWEQAAIVADLVTGTDKHARYRGSRLVTRLKARSVELAAMGETHLTEDEAEIVRFSHRHKGTYRKLVIRGDRLVGAILLGETAAVGTLTQLFDRGGPLPYDRAGLLFPGAGGAAVADSPMRMPDAARVCQCNNVTKGQIRACWESGARDVEAVAAATRATTGCGGCRDAVEGIVGWLCEQEGVSA</sequence>
<evidence type="ECO:0000256" key="5">
    <source>
        <dbReference type="ARBA" id="ARBA00010429"/>
    </source>
</evidence>
<keyword evidence="10" id="KW-0560">Oxidoreductase</keyword>
<proteinExistence type="inferred from homology"/>
<keyword evidence="7" id="KW-0285">Flavoprotein</keyword>
<dbReference type="GO" id="GO:0046872">
    <property type="term" value="F:metal ion binding"/>
    <property type="evidence" value="ECO:0007669"/>
    <property type="project" value="UniProtKB-KW"/>
</dbReference>
<dbReference type="InterPro" id="IPR016156">
    <property type="entry name" value="FAD/NAD-linked_Rdtase_dimer_sf"/>
</dbReference>
<evidence type="ECO:0000256" key="10">
    <source>
        <dbReference type="ARBA" id="ARBA00023002"/>
    </source>
</evidence>
<dbReference type="GO" id="GO:0051536">
    <property type="term" value="F:iron-sulfur cluster binding"/>
    <property type="evidence" value="ECO:0007669"/>
    <property type="project" value="UniProtKB-KW"/>
</dbReference>
<evidence type="ECO:0000259" key="14">
    <source>
        <dbReference type="Pfam" id="PF07992"/>
    </source>
</evidence>
<comment type="caution">
    <text evidence="16">The sequence shown here is derived from an EMBL/GenBank/DDBJ whole genome shotgun (WGS) entry which is preliminary data.</text>
</comment>
<reference evidence="16" key="1">
    <citation type="submission" date="2021-02" db="EMBL/GenBank/DDBJ databases">
        <title>Draft genome sequence of Microbispora sp. RL4-1S isolated from rice leaves in Thailand.</title>
        <authorList>
            <person name="Muangham S."/>
            <person name="Duangmal K."/>
        </authorList>
    </citation>
    <scope>NUCLEOTIDE SEQUENCE</scope>
    <source>
        <strain evidence="16">RL4-1S</strain>
    </source>
</reference>
<dbReference type="InterPro" id="IPR052034">
    <property type="entry name" value="NasD-like"/>
</dbReference>
<dbReference type="InterPro" id="IPR023753">
    <property type="entry name" value="FAD/NAD-binding_dom"/>
</dbReference>
<comment type="pathway">
    <text evidence="4">Nitrogen metabolism; nitrate reduction (assimilation).</text>
</comment>
<gene>
    <name evidence="16" type="ORF">JOL79_07515</name>
</gene>
<feature type="domain" description="NADH-rubredoxin oxidoreductase C-terminal" evidence="15">
    <location>
        <begin position="312"/>
        <end position="376"/>
    </location>
</feature>
<keyword evidence="12" id="KW-0411">Iron-sulfur</keyword>
<evidence type="ECO:0000256" key="2">
    <source>
        <dbReference type="ARBA" id="ARBA00001966"/>
    </source>
</evidence>
<dbReference type="Gene3D" id="3.30.390.30">
    <property type="match status" value="1"/>
</dbReference>
<keyword evidence="6" id="KW-0349">Heme</keyword>
<evidence type="ECO:0000259" key="15">
    <source>
        <dbReference type="Pfam" id="PF18267"/>
    </source>
</evidence>
<dbReference type="InterPro" id="IPR041575">
    <property type="entry name" value="Rubredoxin_C"/>
</dbReference>
<evidence type="ECO:0000256" key="9">
    <source>
        <dbReference type="ARBA" id="ARBA00022827"/>
    </source>
</evidence>
<evidence type="ECO:0000313" key="16">
    <source>
        <dbReference type="EMBL" id="MBP2703647.1"/>
    </source>
</evidence>
<dbReference type="Gene3D" id="1.10.10.1100">
    <property type="entry name" value="BFD-like [2Fe-2S]-binding domain"/>
    <property type="match status" value="1"/>
</dbReference>
<dbReference type="Gene3D" id="3.50.50.60">
    <property type="entry name" value="FAD/NAD(P)-binding domain"/>
    <property type="match status" value="2"/>
</dbReference>
<dbReference type="InterPro" id="IPR007419">
    <property type="entry name" value="BFD-like_2Fe2S-bd_dom"/>
</dbReference>
<comment type="similarity">
    <text evidence="5">Belongs to the nitrite and sulfite reductase 4Fe-4S domain family.</text>
</comment>
<name>A0A941AIB1_9ACTN</name>
<evidence type="ECO:0000256" key="3">
    <source>
        <dbReference type="ARBA" id="ARBA00001974"/>
    </source>
</evidence>
<dbReference type="SUPFAM" id="SSF51905">
    <property type="entry name" value="FAD/NAD(P)-binding domain"/>
    <property type="match status" value="2"/>
</dbReference>
<dbReference type="EMBL" id="JAFCNB010000003">
    <property type="protein sequence ID" value="MBP2703647.1"/>
    <property type="molecule type" value="Genomic_DNA"/>
</dbReference>
<organism evidence="16 17">
    <name type="scientific">Microbispora oryzae</name>
    <dbReference type="NCBI Taxonomy" id="2806554"/>
    <lineage>
        <taxon>Bacteria</taxon>
        <taxon>Bacillati</taxon>
        <taxon>Actinomycetota</taxon>
        <taxon>Actinomycetes</taxon>
        <taxon>Streptosporangiales</taxon>
        <taxon>Streptosporangiaceae</taxon>
        <taxon>Microbispora</taxon>
    </lineage>
</organism>
<evidence type="ECO:0000313" key="17">
    <source>
        <dbReference type="Proteomes" id="UP000674234"/>
    </source>
</evidence>
<dbReference type="Pfam" id="PF18267">
    <property type="entry name" value="Rubredoxin_C"/>
    <property type="match status" value="1"/>
</dbReference>
<dbReference type="Proteomes" id="UP000674234">
    <property type="component" value="Unassembled WGS sequence"/>
</dbReference>
<protein>
    <submittedName>
        <fullName evidence="16">NAD(P)/FAD-dependent oxidoreductase</fullName>
    </submittedName>
</protein>
<feature type="domain" description="BFD-like [2Fe-2S]-binding" evidence="13">
    <location>
        <begin position="413"/>
        <end position="459"/>
    </location>
</feature>
<dbReference type="PANTHER" id="PTHR43809">
    <property type="entry name" value="NITRITE REDUCTASE (NADH) LARGE SUBUNIT"/>
    <property type="match status" value="1"/>
</dbReference>
<evidence type="ECO:0000256" key="8">
    <source>
        <dbReference type="ARBA" id="ARBA00022723"/>
    </source>
</evidence>
<keyword evidence="11" id="KW-0408">Iron</keyword>
<keyword evidence="17" id="KW-1185">Reference proteome</keyword>
<keyword evidence="9" id="KW-0274">FAD</keyword>
<accession>A0A941AIB1</accession>
<evidence type="ECO:0000256" key="1">
    <source>
        <dbReference type="ARBA" id="ARBA00001929"/>
    </source>
</evidence>
<dbReference type="InterPro" id="IPR041854">
    <property type="entry name" value="BFD-like_2Fe2S-bd_dom_sf"/>
</dbReference>
<evidence type="ECO:0000256" key="12">
    <source>
        <dbReference type="ARBA" id="ARBA00023014"/>
    </source>
</evidence>
<evidence type="ECO:0000256" key="7">
    <source>
        <dbReference type="ARBA" id="ARBA00022630"/>
    </source>
</evidence>
<dbReference type="RefSeq" id="WP_210154945.1">
    <property type="nucleotide sequence ID" value="NZ_JAFCNB010000003.1"/>
</dbReference>
<dbReference type="GO" id="GO:0016491">
    <property type="term" value="F:oxidoreductase activity"/>
    <property type="evidence" value="ECO:0007669"/>
    <property type="project" value="UniProtKB-KW"/>
</dbReference>
<evidence type="ECO:0000256" key="6">
    <source>
        <dbReference type="ARBA" id="ARBA00022617"/>
    </source>
</evidence>
<comment type="cofactor">
    <cofactor evidence="1">
        <name>siroheme</name>
        <dbReference type="ChEBI" id="CHEBI:60052"/>
    </cofactor>
</comment>
<evidence type="ECO:0000256" key="11">
    <source>
        <dbReference type="ARBA" id="ARBA00023004"/>
    </source>
</evidence>
<comment type="cofactor">
    <cofactor evidence="2">
        <name>[4Fe-4S] cluster</name>
        <dbReference type="ChEBI" id="CHEBI:49883"/>
    </cofactor>
</comment>
<dbReference type="InterPro" id="IPR036188">
    <property type="entry name" value="FAD/NAD-bd_sf"/>
</dbReference>
<dbReference type="Pfam" id="PF04324">
    <property type="entry name" value="Fer2_BFD"/>
    <property type="match status" value="1"/>
</dbReference>
<keyword evidence="8" id="KW-0479">Metal-binding</keyword>
<dbReference type="PRINTS" id="PR00411">
    <property type="entry name" value="PNDRDTASEI"/>
</dbReference>
<feature type="domain" description="FAD/NAD(P)-binding" evidence="14">
    <location>
        <begin position="2"/>
        <end position="290"/>
    </location>
</feature>
<dbReference type="AlphaFoldDB" id="A0A941AIB1"/>
<evidence type="ECO:0000259" key="13">
    <source>
        <dbReference type="Pfam" id="PF04324"/>
    </source>
</evidence>
<dbReference type="PANTHER" id="PTHR43809:SF1">
    <property type="entry name" value="NITRITE REDUCTASE (NADH) LARGE SUBUNIT"/>
    <property type="match status" value="1"/>
</dbReference>
<dbReference type="Pfam" id="PF07992">
    <property type="entry name" value="Pyr_redox_2"/>
    <property type="match status" value="1"/>
</dbReference>
<dbReference type="PRINTS" id="PR00368">
    <property type="entry name" value="FADPNR"/>
</dbReference>